<feature type="compositionally biased region" description="Polar residues" evidence="1">
    <location>
        <begin position="478"/>
        <end position="487"/>
    </location>
</feature>
<feature type="region of interest" description="Disordered" evidence="1">
    <location>
        <begin position="1"/>
        <end position="405"/>
    </location>
</feature>
<feature type="compositionally biased region" description="Polar residues" evidence="1">
    <location>
        <begin position="366"/>
        <end position="375"/>
    </location>
</feature>
<feature type="compositionally biased region" description="Low complexity" evidence="1">
    <location>
        <begin position="1"/>
        <end position="15"/>
    </location>
</feature>
<accession>A0A813BU39</accession>
<organism evidence="2 3">
    <name type="scientific">Symbiodinium necroappetens</name>
    <dbReference type="NCBI Taxonomy" id="1628268"/>
    <lineage>
        <taxon>Eukaryota</taxon>
        <taxon>Sar</taxon>
        <taxon>Alveolata</taxon>
        <taxon>Dinophyceae</taxon>
        <taxon>Suessiales</taxon>
        <taxon>Symbiodiniaceae</taxon>
        <taxon>Symbiodinium</taxon>
    </lineage>
</organism>
<feature type="compositionally biased region" description="Polar residues" evidence="1">
    <location>
        <begin position="628"/>
        <end position="637"/>
    </location>
</feature>
<feature type="compositionally biased region" description="Low complexity" evidence="1">
    <location>
        <begin position="28"/>
        <end position="42"/>
    </location>
</feature>
<evidence type="ECO:0000313" key="2">
    <source>
        <dbReference type="EMBL" id="CAE7923754.1"/>
    </source>
</evidence>
<evidence type="ECO:0000256" key="1">
    <source>
        <dbReference type="SAM" id="MobiDB-lite"/>
    </source>
</evidence>
<reference evidence="2" key="1">
    <citation type="submission" date="2021-02" db="EMBL/GenBank/DDBJ databases">
        <authorList>
            <person name="Dougan E. K."/>
            <person name="Rhodes N."/>
            <person name="Thang M."/>
            <person name="Chan C."/>
        </authorList>
    </citation>
    <scope>NUCLEOTIDE SEQUENCE</scope>
</reference>
<feature type="compositionally biased region" description="Low complexity" evidence="1">
    <location>
        <begin position="206"/>
        <end position="222"/>
    </location>
</feature>
<feature type="compositionally biased region" description="Low complexity" evidence="1">
    <location>
        <begin position="132"/>
        <end position="145"/>
    </location>
</feature>
<feature type="region of interest" description="Disordered" evidence="1">
    <location>
        <begin position="425"/>
        <end position="667"/>
    </location>
</feature>
<feature type="compositionally biased region" description="Basic and acidic residues" evidence="1">
    <location>
        <begin position="766"/>
        <end position="775"/>
    </location>
</feature>
<protein>
    <submittedName>
        <fullName evidence="2">Uncharacterized protein</fullName>
    </submittedName>
</protein>
<dbReference type="Proteomes" id="UP000601435">
    <property type="component" value="Unassembled WGS sequence"/>
</dbReference>
<dbReference type="EMBL" id="CAJNJA010078941">
    <property type="protein sequence ID" value="CAE7923754.1"/>
    <property type="molecule type" value="Genomic_DNA"/>
</dbReference>
<sequence>LAPPEVAAAEPPVAESSDLATQAEAEEPSAGPESGAAATETEVTPPLAPDPSAESNSQSVTAPPAASGNSTQAVSADETAATTAEVDKEPTTAVADLTMPETAAETSLAEPTRQEEASEPPDTAPAESTIPEAGAGTAEAAAEATVAKSTMPELGQETAEAAPAEPTLPEAAEKAEADSMMPEAAAEPAPAESTMRQATDQPEFGAPSSPSGVASSAAPSTPNNGGSGEPKPTKAEQRAKQTAPSRGAPSPSQKLQRAGSAPPARGYQVAQAYKHSIDLPPRWSIRPKTNFGSPFKSSKQADEGGMAPDMSSKYNEIRPRAPAYSMIPRSSGITKTSEKPGPGEYAQPSTLYGSHPQLPVPGRICKSTQRRTGPTDQLGEMKNNPSPHDYDTMCSGPDKGHKFGRVDQASAPKFTMRPKVAFGSQFKSAKQAEEGGMSGDMSSKYNEIRPRAPAYSMIPRSSGITKTSDQPGPGEYAQPSTLYSSHPQLPVPGRICKSTQRRTGPTDQLGEMKNNPSPHDYDTMCSGPDKGHKFGRVDQASAPKFTMRPKVAFGSQFKSAKQAEEGGVSGDMSSKYNEIRPRAPAYSMIPRSSGITKTSDQPGPGEYAQPSTLYDSHPQLPVPGRICKSTQRRTGPTDQLGEMKNNPSPHDYDTMCSGPDKGHKFGRVDQASAPKFTMRPKVAFGSQFKSAKQAEEGGMSGDMSSKYNEIRPRAPSYSMIPRSSGITKTSDQPGPGQYLLPSTLYGSHPQLKVPGRVAKTTSDRFPPPKEDNTPL</sequence>
<dbReference type="OrthoDB" id="429991at2759"/>
<feature type="compositionally biased region" description="Low complexity" evidence="1">
    <location>
        <begin position="178"/>
        <end position="193"/>
    </location>
</feature>
<evidence type="ECO:0000313" key="3">
    <source>
        <dbReference type="Proteomes" id="UP000601435"/>
    </source>
</evidence>
<dbReference type="AlphaFoldDB" id="A0A813BU39"/>
<feature type="non-terminal residue" evidence="2">
    <location>
        <position position="1"/>
    </location>
</feature>
<feature type="compositionally biased region" description="Polar residues" evidence="1">
    <location>
        <begin position="240"/>
        <end position="255"/>
    </location>
</feature>
<feature type="compositionally biased region" description="Low complexity" evidence="1">
    <location>
        <begin position="157"/>
        <end position="170"/>
    </location>
</feature>
<proteinExistence type="predicted"/>
<keyword evidence="3" id="KW-1185">Reference proteome</keyword>
<name>A0A813BU39_9DINO</name>
<feature type="compositionally biased region" description="Low complexity" evidence="1">
    <location>
        <begin position="73"/>
        <end position="84"/>
    </location>
</feature>
<gene>
    <name evidence="2" type="ORF">SNEC2469_LOCUS31926</name>
</gene>
<feature type="compositionally biased region" description="Polar residues" evidence="1">
    <location>
        <begin position="497"/>
        <end position="506"/>
    </location>
</feature>
<feature type="compositionally biased region" description="Polar residues" evidence="1">
    <location>
        <begin position="53"/>
        <end position="72"/>
    </location>
</feature>
<comment type="caution">
    <text evidence="2">The sequence shown here is derived from an EMBL/GenBank/DDBJ whole genome shotgun (WGS) entry which is preliminary data.</text>
</comment>
<feature type="region of interest" description="Disordered" evidence="1">
    <location>
        <begin position="687"/>
        <end position="775"/>
    </location>
</feature>